<dbReference type="Pfam" id="PF01370">
    <property type="entry name" value="Epimerase"/>
    <property type="match status" value="1"/>
</dbReference>
<evidence type="ECO:0000256" key="1">
    <source>
        <dbReference type="ARBA" id="ARBA00007637"/>
    </source>
</evidence>
<dbReference type="SUPFAM" id="SSF51735">
    <property type="entry name" value="NAD(P)-binding Rossmann-fold domains"/>
    <property type="match status" value="1"/>
</dbReference>
<keyword evidence="2" id="KW-0472">Membrane</keyword>
<name>A0A8H6I9G4_9AGAR</name>
<protein>
    <submittedName>
        <fullName evidence="5">NAD-dependent epimerase/dehydratase</fullName>
    </submittedName>
</protein>
<evidence type="ECO:0000313" key="6">
    <source>
        <dbReference type="Proteomes" id="UP000521943"/>
    </source>
</evidence>
<dbReference type="PANTHER" id="PTHR43000">
    <property type="entry name" value="DTDP-D-GLUCOSE 4,6-DEHYDRATASE-RELATED"/>
    <property type="match status" value="1"/>
</dbReference>
<dbReference type="EMBL" id="JACGCI010000014">
    <property type="protein sequence ID" value="KAF6759736.1"/>
    <property type="molecule type" value="Genomic_DNA"/>
</dbReference>
<sequence>MPPLYKRVLITGGHGFLGSYVANALHRSGEYDLVRIVDKSPKPTFFESVEISHEAIVGDLHDPFVLQSSLADIELVLHFAANMGGMGTIHPQNDFDIYTDNHMLTLALLRACIAAGVKGFFYASSACVYPEHLQQSTYNSDSDADVSLKEEDAFACPQANTPPQPQGLYGLEKLNTELLLAQFKSPLDIRIARFHNVYGPGGTYMGGREKAPTALLRKAAALTLLSPSDRSVHPDLMHMELWGDGSQQRSFLYIDDAVDGILRLLRSDYTCPLNIGSDTSISIHDLCTRALECANIDPSAVEIKTIVDRPVGVGCRNSDNTLVKATLHWAPTVSIEEGMRRTYTWIHSEIRQQLEALPEGAAPRVSFVQQLQSSEVIDLSSNTVSFAILLPITSRSKSAEPSHCLENLEKFAKSLIRATRDDLVLGEPFNGGTTRFEIRIYLAVDHDDDYLLLNRPEDLLRRLGLTNVKTQICNHPKGHVCALWRDCARSAWTDECDYFVLLGDDVEMLDNGWMRRVHDEFLSLAHGRQVPVGVGCIAFMDTSFPGMPTFPVVHRRHMDTFNGEVVPDIFINQDGDPFLFQLYRRWSCSKMIDCRVSNAIGGSVEARYEKSHAKGWTFETLDNAVARLAETLYIASPPTITLDIVVPCYRVDPTLLMRILELDAPPTLSVMFVIIVDDPNSPNIIHLERLFNHRVDVRIRVNKSNLGASASRNRGMLEESAADWVHFLDDDIVPDPNLLFEVEKVIRAHPTAAGFVGNCQFPVACTMFQAAAHLAGVTYFWDIATKMDTDLPWGVTANLIFRRKNDGVEFDLRYPKTGGGEDIDFCMLKREASIKSGGGQLEPAPKVIVTHPWWSEGKRSYWRFYMWSIGDGALVKRFPEATYGDWAPNTPEAAVVIISIFLACFLQNLTLRNLLDTVMGLGIALLALLVANVIHDLYRYLVRHPERMRELKLDSKFRGGPWLWAALVEGTFIRIFSECGRLRGVVTRKEWDAFGRRFDWFAGRWGKGPRNEERRNNVERVALWLVVWGTMNMSW</sequence>
<evidence type="ECO:0000313" key="5">
    <source>
        <dbReference type="EMBL" id="KAF6759736.1"/>
    </source>
</evidence>
<dbReference type="InterPro" id="IPR029044">
    <property type="entry name" value="Nucleotide-diphossugar_trans"/>
</dbReference>
<feature type="transmembrane region" description="Helical" evidence="2">
    <location>
        <begin position="918"/>
        <end position="941"/>
    </location>
</feature>
<gene>
    <name evidence="5" type="ORF">DFP72DRAFT_884017</name>
</gene>
<proteinExistence type="inferred from homology"/>
<dbReference type="InterPro" id="IPR001173">
    <property type="entry name" value="Glyco_trans_2-like"/>
</dbReference>
<dbReference type="InterPro" id="IPR036291">
    <property type="entry name" value="NAD(P)-bd_dom_sf"/>
</dbReference>
<organism evidence="5 6">
    <name type="scientific">Ephemerocybe angulata</name>
    <dbReference type="NCBI Taxonomy" id="980116"/>
    <lineage>
        <taxon>Eukaryota</taxon>
        <taxon>Fungi</taxon>
        <taxon>Dikarya</taxon>
        <taxon>Basidiomycota</taxon>
        <taxon>Agaricomycotina</taxon>
        <taxon>Agaricomycetes</taxon>
        <taxon>Agaricomycetidae</taxon>
        <taxon>Agaricales</taxon>
        <taxon>Agaricineae</taxon>
        <taxon>Psathyrellaceae</taxon>
        <taxon>Ephemerocybe</taxon>
    </lineage>
</organism>
<keyword evidence="2" id="KW-0812">Transmembrane</keyword>
<feature type="domain" description="NAD-dependent epimerase/dehydratase" evidence="4">
    <location>
        <begin position="8"/>
        <end position="267"/>
    </location>
</feature>
<dbReference type="Gene3D" id="3.90.25.10">
    <property type="entry name" value="UDP-galactose 4-epimerase, domain 1"/>
    <property type="match status" value="1"/>
</dbReference>
<reference evidence="5 6" key="1">
    <citation type="submission" date="2020-07" db="EMBL/GenBank/DDBJ databases">
        <title>Comparative genomics of pyrophilous fungi reveals a link between fire events and developmental genes.</title>
        <authorList>
            <consortium name="DOE Joint Genome Institute"/>
            <person name="Steindorff A.S."/>
            <person name="Carver A."/>
            <person name="Calhoun S."/>
            <person name="Stillman K."/>
            <person name="Liu H."/>
            <person name="Lipzen A."/>
            <person name="Pangilinan J."/>
            <person name="Labutti K."/>
            <person name="Bruns T.D."/>
            <person name="Grigoriev I.V."/>
        </authorList>
    </citation>
    <scope>NUCLEOTIDE SEQUENCE [LARGE SCALE GENOMIC DNA]</scope>
    <source>
        <strain evidence="5 6">CBS 144469</strain>
    </source>
</reference>
<comment type="similarity">
    <text evidence="1">Belongs to the NAD(P)-dependent epimerase/dehydratase family.</text>
</comment>
<feature type="domain" description="Glycosyltransferase 2-like" evidence="3">
    <location>
        <begin position="644"/>
        <end position="752"/>
    </location>
</feature>
<keyword evidence="2" id="KW-1133">Transmembrane helix</keyword>
<dbReference type="Gene3D" id="3.40.50.720">
    <property type="entry name" value="NAD(P)-binding Rossmann-like Domain"/>
    <property type="match status" value="1"/>
</dbReference>
<dbReference type="CDD" id="cd00761">
    <property type="entry name" value="Glyco_tranf_GTA_type"/>
    <property type="match status" value="1"/>
</dbReference>
<evidence type="ECO:0000256" key="2">
    <source>
        <dbReference type="SAM" id="Phobius"/>
    </source>
</evidence>
<dbReference type="InterPro" id="IPR001509">
    <property type="entry name" value="Epimerase_deHydtase"/>
</dbReference>
<dbReference type="AlphaFoldDB" id="A0A8H6I9G4"/>
<evidence type="ECO:0000259" key="4">
    <source>
        <dbReference type="Pfam" id="PF01370"/>
    </source>
</evidence>
<dbReference type="OrthoDB" id="331544at2759"/>
<evidence type="ECO:0000259" key="3">
    <source>
        <dbReference type="Pfam" id="PF00535"/>
    </source>
</evidence>
<keyword evidence="6" id="KW-1185">Reference proteome</keyword>
<dbReference type="Gene3D" id="3.90.550.10">
    <property type="entry name" value="Spore Coat Polysaccharide Biosynthesis Protein SpsA, Chain A"/>
    <property type="match status" value="1"/>
</dbReference>
<dbReference type="Proteomes" id="UP000521943">
    <property type="component" value="Unassembled WGS sequence"/>
</dbReference>
<comment type="caution">
    <text evidence="5">The sequence shown here is derived from an EMBL/GenBank/DDBJ whole genome shotgun (WGS) entry which is preliminary data.</text>
</comment>
<accession>A0A8H6I9G4</accession>
<dbReference type="Pfam" id="PF00535">
    <property type="entry name" value="Glycos_transf_2"/>
    <property type="match status" value="1"/>
</dbReference>
<dbReference type="SUPFAM" id="SSF53448">
    <property type="entry name" value="Nucleotide-diphospho-sugar transferases"/>
    <property type="match status" value="1"/>
</dbReference>